<evidence type="ECO:0000313" key="3">
    <source>
        <dbReference type="Proteomes" id="UP000014760"/>
    </source>
</evidence>
<keyword evidence="3" id="KW-1185">Reference proteome</keyword>
<reference evidence="1 3" key="2">
    <citation type="journal article" date="2013" name="Nature">
        <title>Insights into bilaterian evolution from three spiralian genomes.</title>
        <authorList>
            <person name="Simakov O."/>
            <person name="Marletaz F."/>
            <person name="Cho S.J."/>
            <person name="Edsinger-Gonzales E."/>
            <person name="Havlak P."/>
            <person name="Hellsten U."/>
            <person name="Kuo D.H."/>
            <person name="Larsson T."/>
            <person name="Lv J."/>
            <person name="Arendt D."/>
            <person name="Savage R."/>
            <person name="Osoegawa K."/>
            <person name="de Jong P."/>
            <person name="Grimwood J."/>
            <person name="Chapman J.A."/>
            <person name="Shapiro H."/>
            <person name="Aerts A."/>
            <person name="Otillar R.P."/>
            <person name="Terry A.Y."/>
            <person name="Boore J.L."/>
            <person name="Grigoriev I.V."/>
            <person name="Lindberg D.R."/>
            <person name="Seaver E.C."/>
            <person name="Weisblat D.A."/>
            <person name="Putnam N.H."/>
            <person name="Rokhsar D.S."/>
        </authorList>
    </citation>
    <scope>NUCLEOTIDE SEQUENCE</scope>
    <source>
        <strain evidence="1 3">I ESC-2004</strain>
    </source>
</reference>
<reference evidence="3" key="1">
    <citation type="submission" date="2012-12" db="EMBL/GenBank/DDBJ databases">
        <authorList>
            <person name="Hellsten U."/>
            <person name="Grimwood J."/>
            <person name="Chapman J.A."/>
            <person name="Shapiro H."/>
            <person name="Aerts A."/>
            <person name="Otillar R.P."/>
            <person name="Terry A.Y."/>
            <person name="Boore J.L."/>
            <person name="Simakov O."/>
            <person name="Marletaz F."/>
            <person name="Cho S.-J."/>
            <person name="Edsinger-Gonzales E."/>
            <person name="Havlak P."/>
            <person name="Kuo D.-H."/>
            <person name="Larsson T."/>
            <person name="Lv J."/>
            <person name="Arendt D."/>
            <person name="Savage R."/>
            <person name="Osoegawa K."/>
            <person name="de Jong P."/>
            <person name="Lindberg D.R."/>
            <person name="Seaver E.C."/>
            <person name="Weisblat D.A."/>
            <person name="Putnam N.H."/>
            <person name="Grigoriev I.V."/>
            <person name="Rokhsar D.S."/>
        </authorList>
    </citation>
    <scope>NUCLEOTIDE SEQUENCE</scope>
    <source>
        <strain evidence="3">I ESC-2004</strain>
    </source>
</reference>
<dbReference type="EMBL" id="KB293500">
    <property type="protein sequence ID" value="ELU15904.1"/>
    <property type="molecule type" value="Genomic_DNA"/>
</dbReference>
<dbReference type="HOGENOM" id="CLU_3147425_0_0_1"/>
<accession>R7VBA3</accession>
<dbReference type="EMBL" id="AMQN01004435">
    <property type="status" value="NOT_ANNOTATED_CDS"/>
    <property type="molecule type" value="Genomic_DNA"/>
</dbReference>
<feature type="non-terminal residue" evidence="1">
    <location>
        <position position="1"/>
    </location>
</feature>
<dbReference type="AlphaFoldDB" id="R7VBA3"/>
<evidence type="ECO:0000313" key="1">
    <source>
        <dbReference type="EMBL" id="ELU15904.1"/>
    </source>
</evidence>
<organism evidence="1">
    <name type="scientific">Capitella teleta</name>
    <name type="common">Polychaete worm</name>
    <dbReference type="NCBI Taxonomy" id="283909"/>
    <lineage>
        <taxon>Eukaryota</taxon>
        <taxon>Metazoa</taxon>
        <taxon>Spiralia</taxon>
        <taxon>Lophotrochozoa</taxon>
        <taxon>Annelida</taxon>
        <taxon>Polychaeta</taxon>
        <taxon>Sedentaria</taxon>
        <taxon>Scolecida</taxon>
        <taxon>Capitellidae</taxon>
        <taxon>Capitella</taxon>
    </lineage>
</organism>
<sequence length="49" mass="5433">VSPKYLSELLSPNPPTRNIRSQDSFLLSVPCTRSHALYSSSFTVVAPRL</sequence>
<evidence type="ECO:0000313" key="2">
    <source>
        <dbReference type="EnsemblMetazoa" id="CapteP108110"/>
    </source>
</evidence>
<dbReference type="Proteomes" id="UP000014760">
    <property type="component" value="Unassembled WGS sequence"/>
</dbReference>
<proteinExistence type="predicted"/>
<dbReference type="EnsemblMetazoa" id="CapteT108110">
    <property type="protein sequence ID" value="CapteP108110"/>
    <property type="gene ID" value="CapteG108110"/>
</dbReference>
<gene>
    <name evidence="1" type="ORF">CAPTEDRAFT_108110</name>
</gene>
<protein>
    <submittedName>
        <fullName evidence="1 2">Uncharacterized protein</fullName>
    </submittedName>
</protein>
<reference evidence="2" key="3">
    <citation type="submission" date="2015-06" db="UniProtKB">
        <authorList>
            <consortium name="EnsemblMetazoa"/>
        </authorList>
    </citation>
    <scope>IDENTIFICATION</scope>
</reference>
<name>R7VBA3_CAPTE</name>